<evidence type="ECO:0000313" key="8">
    <source>
        <dbReference type="WBParaSite" id="maker-uti_cns_0013618-snap-gene-0.2-mRNA-1"/>
    </source>
</evidence>
<keyword evidence="3" id="KW-0677">Repeat</keyword>
<dbReference type="PROSITE" id="PS50106">
    <property type="entry name" value="PDZ"/>
    <property type="match status" value="5"/>
</dbReference>
<feature type="region of interest" description="Disordered" evidence="5">
    <location>
        <begin position="176"/>
        <end position="201"/>
    </location>
</feature>
<keyword evidence="2" id="KW-0597">Phosphoprotein</keyword>
<evidence type="ECO:0000256" key="1">
    <source>
        <dbReference type="ARBA" id="ARBA00004370"/>
    </source>
</evidence>
<feature type="domain" description="PDZ" evidence="6">
    <location>
        <begin position="1016"/>
        <end position="1088"/>
    </location>
</feature>
<dbReference type="GO" id="GO:0016020">
    <property type="term" value="C:membrane"/>
    <property type="evidence" value="ECO:0007669"/>
    <property type="project" value="UniProtKB-SubCell"/>
</dbReference>
<feature type="region of interest" description="Disordered" evidence="5">
    <location>
        <begin position="222"/>
        <end position="253"/>
    </location>
</feature>
<dbReference type="Gene3D" id="2.30.42.10">
    <property type="match status" value="6"/>
</dbReference>
<organism evidence="7 8">
    <name type="scientific">Macrostomum lignano</name>
    <dbReference type="NCBI Taxonomy" id="282301"/>
    <lineage>
        <taxon>Eukaryota</taxon>
        <taxon>Metazoa</taxon>
        <taxon>Spiralia</taxon>
        <taxon>Lophotrochozoa</taxon>
        <taxon>Platyhelminthes</taxon>
        <taxon>Rhabditophora</taxon>
        <taxon>Macrostomorpha</taxon>
        <taxon>Macrostomida</taxon>
        <taxon>Macrostomidae</taxon>
        <taxon>Macrostomum</taxon>
    </lineage>
</organism>
<feature type="region of interest" description="Disordered" evidence="5">
    <location>
        <begin position="377"/>
        <end position="407"/>
    </location>
</feature>
<evidence type="ECO:0000259" key="6">
    <source>
        <dbReference type="PROSITE" id="PS50106"/>
    </source>
</evidence>
<dbReference type="SUPFAM" id="SSF50156">
    <property type="entry name" value="PDZ domain-like"/>
    <property type="match status" value="6"/>
</dbReference>
<dbReference type="CDD" id="cd06667">
    <property type="entry name" value="PDZ2_MUPP1-like"/>
    <property type="match status" value="1"/>
</dbReference>
<accession>A0A1I8IKU8</accession>
<name>A0A1I8IKU8_9PLAT</name>
<feature type="domain" description="PDZ" evidence="6">
    <location>
        <begin position="461"/>
        <end position="555"/>
    </location>
</feature>
<dbReference type="FunFam" id="2.30.42.10:FF:000070">
    <property type="entry name" value="Multiple PDZ domain protein"/>
    <property type="match status" value="1"/>
</dbReference>
<proteinExistence type="predicted"/>
<dbReference type="InterPro" id="IPR051342">
    <property type="entry name" value="PDZ_scaffold"/>
</dbReference>
<dbReference type="SMART" id="SM00228">
    <property type="entry name" value="PDZ"/>
    <property type="match status" value="5"/>
</dbReference>
<dbReference type="PANTHER" id="PTHR19964:SF92">
    <property type="entry name" value="PATJ HOMOLOG"/>
    <property type="match status" value="1"/>
</dbReference>
<evidence type="ECO:0000256" key="4">
    <source>
        <dbReference type="ARBA" id="ARBA00023136"/>
    </source>
</evidence>
<protein>
    <submittedName>
        <fullName evidence="8">Patj homolog</fullName>
    </submittedName>
</protein>
<evidence type="ECO:0000313" key="7">
    <source>
        <dbReference type="Proteomes" id="UP000095280"/>
    </source>
</evidence>
<feature type="compositionally biased region" description="Basic and acidic residues" evidence="5">
    <location>
        <begin position="835"/>
        <end position="844"/>
    </location>
</feature>
<feature type="compositionally biased region" description="Low complexity" evidence="5">
    <location>
        <begin position="808"/>
        <end position="824"/>
    </location>
</feature>
<dbReference type="WBParaSite" id="maker-uti_cns_0013618-snap-gene-0.2-mRNA-1">
    <property type="protein sequence ID" value="maker-uti_cns_0013618-snap-gene-0.2-mRNA-1"/>
    <property type="gene ID" value="maker-uti_cns_0013618-snap-gene-0.2"/>
</dbReference>
<reference evidence="8" key="1">
    <citation type="submission" date="2016-11" db="UniProtKB">
        <authorList>
            <consortium name="WormBaseParasite"/>
        </authorList>
    </citation>
    <scope>IDENTIFICATION</scope>
</reference>
<sequence>LNTDWTEIEVIDLISDSSGLGFGIIGSKSTGVVVRTILSGGAADTDGRLRSGDHLLCIGLVSVRGMNSEQVASVLRQSGDRVRLVVARVIHDPAAESTVGVDGRCCQLVPTGELEAHLEALVAALDACAAASAEEEQEEQQAEAPSVDDSAGAAAAAAAATAPAVADVGAVDAGQESSVASSRRESASHHGSNHRVCDGSDSSAQNLLTEAVQLHQTLPASCFENPEASPSNGQAEAEEEQADSKEQEMSRLSPDEEVLWVDLEKGSQGLGITIAGYVGETLREQSERHFCEECRRGERSGPRRATQTPTPRVSYAQVDNQSLDGRSNHEAVELLKRTGSTVRLKVLRYRRGPVFDQLQAGTANTPPPLHRSVSVTAATRGGQAQAKRHQQPLRQAHSLQATSGDGSCCDENDAEFKDRRVTNSTAVSVEAPTDKPLTDEEVEAARARWCSLLAEQEPDCEVVVARLTKFKDCPGLGVSLEGTVELLADGRTLLPRHCIRALLPDGPAGREGSLRLGDELLEVNGHRLHGLNHLEVVDILKSLPQHVCVICSRKRPTQPKQNPTGQLKKQTGMAAVSANNSVPGAKSRSFDNFSGMGVWSDSPTVVELEKTTRGLGFSVLDYQDPLCPEDSAAVIIVRSLVPNGAAHRDGRILPGDRLLFVNDVSLERASLEEAVRCLKAAPLGRIVLGVAKPCPLLALAAAGSGTASGGGGAVGSKAAVRGVRKAGVSPTVASAAARKSLCHVSTSQLADITDGNWRPATAASTPSPPSSSSSSSTFDPQRADNRVSDDPEQLDSRLRLHSIEEDAGAPATTPTASAPAASESSFPVTPPPDESTTKSDDTQARVDTIQDESIDGQSSAASATPDSEQLNEFSSELVRRALDNVLAQCAEERLVCHRLVSEVLDEAQRRINAELQQQLEIVVNNVNGSVESSLSSSGSEQSLISSSSSGDMLGDLERLRDCGSDTDALFNHLEQTTDADEPAEYDDFGDQNSAISFQHRWLDDTPPPAPESLERSVRLSKTTDFEDLGLALESVDKGVNGCVVRDLTPGGPADRCGQIRLGDFVTSINSECTRRVPTAQARAILRRAALVNQDTTARQQDPSILAPNKSFKSAALARQDGSPAIRSLNSWGSPRLVRVRRDDRRNLGISIVGGKVAGHGLQQSVCGIFIKHVSEAGADRREGVLRTGDRILEVG</sequence>
<dbReference type="Pfam" id="PF17820">
    <property type="entry name" value="PDZ_6"/>
    <property type="match status" value="1"/>
</dbReference>
<evidence type="ECO:0000256" key="5">
    <source>
        <dbReference type="SAM" id="MobiDB-lite"/>
    </source>
</evidence>
<keyword evidence="4" id="KW-0472">Membrane</keyword>
<comment type="subcellular location">
    <subcellularLocation>
        <location evidence="1">Membrane</location>
    </subcellularLocation>
</comment>
<feature type="domain" description="PDZ" evidence="6">
    <location>
        <begin position="605"/>
        <end position="682"/>
    </location>
</feature>
<keyword evidence="7" id="KW-1185">Reference proteome</keyword>
<dbReference type="Pfam" id="PF00595">
    <property type="entry name" value="PDZ"/>
    <property type="match status" value="4"/>
</dbReference>
<feature type="compositionally biased region" description="Low complexity" evidence="5">
    <location>
        <begin position="759"/>
        <end position="777"/>
    </location>
</feature>
<evidence type="ECO:0000256" key="2">
    <source>
        <dbReference type="ARBA" id="ARBA00022553"/>
    </source>
</evidence>
<dbReference type="InterPro" id="IPR041489">
    <property type="entry name" value="PDZ_6"/>
</dbReference>
<dbReference type="PANTHER" id="PTHR19964">
    <property type="entry name" value="MULTIPLE PDZ DOMAIN PROTEIN"/>
    <property type="match status" value="1"/>
</dbReference>
<feature type="region of interest" description="Disordered" evidence="5">
    <location>
        <begin position="930"/>
        <end position="950"/>
    </location>
</feature>
<dbReference type="InterPro" id="IPR001478">
    <property type="entry name" value="PDZ"/>
</dbReference>
<feature type="region of interest" description="Disordered" evidence="5">
    <location>
        <begin position="753"/>
        <end position="793"/>
    </location>
</feature>
<dbReference type="InterPro" id="IPR036034">
    <property type="entry name" value="PDZ_sf"/>
</dbReference>
<feature type="domain" description="PDZ" evidence="6">
    <location>
        <begin position="1136"/>
        <end position="1195"/>
    </location>
</feature>
<dbReference type="CDD" id="cd06669">
    <property type="entry name" value="PDZ5_MUPP1-like"/>
    <property type="match status" value="1"/>
</dbReference>
<dbReference type="Proteomes" id="UP000095280">
    <property type="component" value="Unplaced"/>
</dbReference>
<feature type="region of interest" description="Disordered" evidence="5">
    <location>
        <begin position="807"/>
        <end position="844"/>
    </location>
</feature>
<feature type="domain" description="PDZ" evidence="6">
    <location>
        <begin position="10"/>
        <end position="90"/>
    </location>
</feature>
<evidence type="ECO:0000256" key="3">
    <source>
        <dbReference type="ARBA" id="ARBA00022737"/>
    </source>
</evidence>
<feature type="compositionally biased region" description="Basic and acidic residues" evidence="5">
    <location>
        <begin position="781"/>
        <end position="793"/>
    </location>
</feature>
<dbReference type="AlphaFoldDB" id="A0A1I8IKU8"/>